<dbReference type="InterPro" id="IPR000652">
    <property type="entry name" value="Triosephosphate_isomerase"/>
</dbReference>
<dbReference type="FunFam" id="3.40.50.1260:FF:000003">
    <property type="entry name" value="Phosphoglycerate kinase"/>
    <property type="match status" value="1"/>
</dbReference>
<dbReference type="STRING" id="351607.Acel_1115"/>
<dbReference type="OrthoDB" id="9808460at2"/>
<dbReference type="HAMAP" id="MF_00147_B">
    <property type="entry name" value="TIM_B"/>
    <property type="match status" value="1"/>
</dbReference>
<comment type="similarity">
    <text evidence="5 18">Belongs to the triosephosphate isomerase family.</text>
</comment>
<dbReference type="EC" id="5.3.1.1" evidence="18"/>
<proteinExistence type="inferred from homology"/>
<accession>A0LTX7</accession>
<evidence type="ECO:0000256" key="13">
    <source>
        <dbReference type="ARBA" id="ARBA00022840"/>
    </source>
</evidence>
<dbReference type="PROSITE" id="PS51440">
    <property type="entry name" value="TIM_2"/>
    <property type="match status" value="1"/>
</dbReference>
<evidence type="ECO:0000256" key="10">
    <source>
        <dbReference type="ARBA" id="ARBA00022679"/>
    </source>
</evidence>
<dbReference type="InterPro" id="IPR036043">
    <property type="entry name" value="Phosphoglycerate_kinase_sf"/>
</dbReference>
<keyword evidence="15 18" id="KW-0413">Isomerase</keyword>
<dbReference type="InterPro" id="IPR015824">
    <property type="entry name" value="Phosphoglycerate_kinase_N"/>
</dbReference>
<dbReference type="Proteomes" id="UP000008221">
    <property type="component" value="Chromosome"/>
</dbReference>
<evidence type="ECO:0000256" key="4">
    <source>
        <dbReference type="ARBA" id="ARBA00004838"/>
    </source>
</evidence>
<dbReference type="GO" id="GO:0004618">
    <property type="term" value="F:phosphoglycerate kinase activity"/>
    <property type="evidence" value="ECO:0007669"/>
    <property type="project" value="UniProtKB-UniRule"/>
</dbReference>
<dbReference type="UniPathway" id="UPA00138"/>
<dbReference type="FunFam" id="3.20.20.70:FF:000020">
    <property type="entry name" value="Triosephosphate isomerase"/>
    <property type="match status" value="1"/>
</dbReference>
<feature type="binding site" evidence="17">
    <location>
        <position position="38"/>
    </location>
    <ligand>
        <name>substrate</name>
    </ligand>
</feature>
<gene>
    <name evidence="17" type="primary">pgk</name>
    <name evidence="18" type="synonym">tpiA</name>
    <name evidence="20" type="ordered locus">Acel_1115</name>
</gene>
<evidence type="ECO:0000256" key="11">
    <source>
        <dbReference type="ARBA" id="ARBA00022741"/>
    </source>
</evidence>
<feature type="binding site" evidence="17">
    <location>
        <position position="215"/>
    </location>
    <ligand>
        <name>ATP</name>
        <dbReference type="ChEBI" id="CHEBI:30616"/>
    </ligand>
</feature>
<evidence type="ECO:0000256" key="16">
    <source>
        <dbReference type="ARBA" id="ARBA00055680"/>
    </source>
</evidence>
<dbReference type="GO" id="GO:0006094">
    <property type="term" value="P:gluconeogenesis"/>
    <property type="evidence" value="ECO:0007669"/>
    <property type="project" value="UniProtKB-UniRule"/>
</dbReference>
<dbReference type="Pfam" id="PF00121">
    <property type="entry name" value="TIM"/>
    <property type="match status" value="1"/>
</dbReference>
<comment type="subcellular location">
    <subcellularLocation>
        <location evidence="17">Cytoplasm</location>
    </subcellularLocation>
</comment>
<dbReference type="SUPFAM" id="SSF51351">
    <property type="entry name" value="Triosephosphate isomerase (TIM)"/>
    <property type="match status" value="1"/>
</dbReference>
<dbReference type="KEGG" id="ace:Acel_1115"/>
<dbReference type="PROSITE" id="PS00111">
    <property type="entry name" value="PGLYCERATE_KINASE"/>
    <property type="match status" value="1"/>
</dbReference>
<dbReference type="PRINTS" id="PR00477">
    <property type="entry name" value="PHGLYCKINASE"/>
</dbReference>
<keyword evidence="13 17" id="KW-0067">ATP-binding</keyword>
<feature type="binding site" evidence="17">
    <location>
        <position position="165"/>
    </location>
    <ligand>
        <name>substrate</name>
    </ligand>
</feature>
<dbReference type="FunCoup" id="A0LTX7">
    <property type="interactions" value="336"/>
</dbReference>
<reference evidence="20 21" key="1">
    <citation type="journal article" date="2009" name="Genome Res.">
        <title>Complete genome of the cellulolytic thermophile Acidothermus cellulolyticus 11B provides insights into its ecophysiological and evolutionary adaptations.</title>
        <authorList>
            <person name="Barabote R.D."/>
            <person name="Xie G."/>
            <person name="Leu D.H."/>
            <person name="Normand P."/>
            <person name="Necsulea A."/>
            <person name="Daubin V."/>
            <person name="Medigue C."/>
            <person name="Adney W.S."/>
            <person name="Xu X.C."/>
            <person name="Lapidus A."/>
            <person name="Parales R.E."/>
            <person name="Detter C."/>
            <person name="Pujic P."/>
            <person name="Bruce D."/>
            <person name="Lavire C."/>
            <person name="Challacombe J.F."/>
            <person name="Brettin T.S."/>
            <person name="Berry A.M."/>
        </authorList>
    </citation>
    <scope>NUCLEOTIDE SEQUENCE [LARGE SCALE GENOMIC DNA]</scope>
    <source>
        <strain evidence="21">ATCC 43068 / DSM 8971 / 11B</strain>
    </source>
</reference>
<keyword evidence="12 17" id="KW-0418">Kinase</keyword>
<dbReference type="eggNOG" id="COG0149">
    <property type="taxonomic scope" value="Bacteria"/>
</dbReference>
<dbReference type="InterPro" id="IPR022896">
    <property type="entry name" value="TrioseP_Isoase_bac/euk"/>
</dbReference>
<dbReference type="InParanoid" id="A0LTX7"/>
<dbReference type="CDD" id="cd00311">
    <property type="entry name" value="TIM"/>
    <property type="match status" value="1"/>
</dbReference>
<dbReference type="HAMAP" id="MF_00145">
    <property type="entry name" value="Phosphoglyc_kinase"/>
    <property type="match status" value="1"/>
</dbReference>
<dbReference type="CDD" id="cd00318">
    <property type="entry name" value="Phosphoglycerate_kinase"/>
    <property type="match status" value="1"/>
</dbReference>
<dbReference type="EC" id="2.7.2.3" evidence="17"/>
<feature type="binding site" evidence="17">
    <location>
        <begin position="61"/>
        <end position="64"/>
    </location>
    <ligand>
        <name>substrate</name>
    </ligand>
</feature>
<feature type="binding site" evidence="18">
    <location>
        <position position="608"/>
    </location>
    <ligand>
        <name>substrate</name>
    </ligand>
</feature>
<evidence type="ECO:0000256" key="8">
    <source>
        <dbReference type="ARBA" id="ARBA00011738"/>
    </source>
</evidence>
<feature type="binding site" evidence="18">
    <location>
        <position position="648"/>
    </location>
    <ligand>
        <name>substrate</name>
    </ligand>
</feature>
<dbReference type="Pfam" id="PF00162">
    <property type="entry name" value="PGK"/>
    <property type="match status" value="1"/>
</dbReference>
<dbReference type="PANTHER" id="PTHR11406:SF23">
    <property type="entry name" value="PHOSPHOGLYCERATE KINASE 1, CHLOROPLASTIC-RELATED"/>
    <property type="match status" value="1"/>
</dbReference>
<comment type="pathway">
    <text evidence="18">Carbohydrate degradation; glycolysis; D-glyceraldehyde 3-phosphate from glycerone phosphate: step 1/1.</text>
</comment>
<dbReference type="AlphaFoldDB" id="A0LTX7"/>
<dbReference type="GO" id="GO:0006096">
    <property type="term" value="P:glycolytic process"/>
    <property type="evidence" value="ECO:0007669"/>
    <property type="project" value="UniProtKB-UniRule"/>
</dbReference>
<comment type="catalytic activity">
    <reaction evidence="1 18">
        <text>D-glyceraldehyde 3-phosphate = dihydroxyacetone phosphate</text>
        <dbReference type="Rhea" id="RHEA:18585"/>
        <dbReference type="ChEBI" id="CHEBI:57642"/>
        <dbReference type="ChEBI" id="CHEBI:59776"/>
        <dbReference type="EC" id="5.3.1.1"/>
    </reaction>
</comment>
<feature type="binding site" evidence="17">
    <location>
        <position position="124"/>
    </location>
    <ligand>
        <name>substrate</name>
    </ligand>
</feature>
<evidence type="ECO:0000256" key="7">
    <source>
        <dbReference type="ARBA" id="ARBA00011245"/>
    </source>
</evidence>
<name>A0LTX7_ACIC1</name>
<feature type="binding site" evidence="17">
    <location>
        <begin position="363"/>
        <end position="366"/>
    </location>
    <ligand>
        <name>ATP</name>
        <dbReference type="ChEBI" id="CHEBI:30616"/>
    </ligand>
</feature>
<dbReference type="GO" id="GO:0005829">
    <property type="term" value="C:cytosol"/>
    <property type="evidence" value="ECO:0007669"/>
    <property type="project" value="TreeGrafter"/>
</dbReference>
<dbReference type="NCBIfam" id="TIGR00419">
    <property type="entry name" value="tim"/>
    <property type="match status" value="1"/>
</dbReference>
<keyword evidence="11 17" id="KW-0547">Nucleotide-binding</keyword>
<evidence type="ECO:0000313" key="21">
    <source>
        <dbReference type="Proteomes" id="UP000008221"/>
    </source>
</evidence>
<evidence type="ECO:0000256" key="12">
    <source>
        <dbReference type="ARBA" id="ARBA00022777"/>
    </source>
</evidence>
<keyword evidence="9 18" id="KW-0312">Gluconeogenesis</keyword>
<comment type="similarity">
    <text evidence="6 17">Belongs to the phosphoglycerate kinase family.</text>
</comment>
<dbReference type="PROSITE" id="PS00171">
    <property type="entry name" value="TIM_1"/>
    <property type="match status" value="1"/>
</dbReference>
<dbReference type="GO" id="GO:0043531">
    <property type="term" value="F:ADP binding"/>
    <property type="evidence" value="ECO:0007669"/>
    <property type="project" value="TreeGrafter"/>
</dbReference>
<comment type="function">
    <text evidence="16 18">Involved in the gluconeogenesis. Catalyzes stereospecifically the conversion of dihydroxyacetone phosphate (DHAP) to D-glyceraldehyde-3-phosphate (G3P).</text>
</comment>
<dbReference type="InterPro" id="IPR015911">
    <property type="entry name" value="Phosphoglycerate_kinase_CS"/>
</dbReference>
<dbReference type="InterPro" id="IPR020861">
    <property type="entry name" value="Triosephosphate_isomerase_AS"/>
</dbReference>
<dbReference type="UniPathway" id="UPA00109">
    <property type="reaction ID" value="UER00185"/>
</dbReference>
<dbReference type="PANTHER" id="PTHR11406">
    <property type="entry name" value="PHOSPHOGLYCERATE KINASE"/>
    <property type="match status" value="1"/>
</dbReference>
<evidence type="ECO:0000313" key="20">
    <source>
        <dbReference type="EMBL" id="ABK52887.1"/>
    </source>
</evidence>
<keyword evidence="10 17" id="KW-0808">Transferase</keyword>
<keyword evidence="17" id="KW-0963">Cytoplasm</keyword>
<dbReference type="EMBL" id="CP000481">
    <property type="protein sequence ID" value="ABK52887.1"/>
    <property type="molecule type" value="Genomic_DNA"/>
</dbReference>
<feature type="binding site" evidence="18">
    <location>
        <begin position="440"/>
        <end position="442"/>
    </location>
    <ligand>
        <name>substrate</name>
    </ligand>
</feature>
<dbReference type="SUPFAM" id="SSF53748">
    <property type="entry name" value="Phosphoglycerate kinase"/>
    <property type="match status" value="1"/>
</dbReference>
<evidence type="ECO:0000256" key="5">
    <source>
        <dbReference type="ARBA" id="ARBA00007422"/>
    </source>
</evidence>
<feature type="binding site" evidence="18">
    <location>
        <begin position="669"/>
        <end position="670"/>
    </location>
    <ligand>
        <name>substrate</name>
    </ligand>
</feature>
<dbReference type="InterPro" id="IPR013785">
    <property type="entry name" value="Aldolase_TIM"/>
</dbReference>
<dbReference type="HOGENOM" id="CLU_025427_3_3_11"/>
<evidence type="ECO:0000256" key="6">
    <source>
        <dbReference type="ARBA" id="ARBA00008982"/>
    </source>
</evidence>
<evidence type="ECO:0000256" key="14">
    <source>
        <dbReference type="ARBA" id="ARBA00023152"/>
    </source>
</evidence>
<evidence type="ECO:0000256" key="18">
    <source>
        <dbReference type="HAMAP-Rule" id="MF_00147"/>
    </source>
</evidence>
<evidence type="ECO:0000256" key="19">
    <source>
        <dbReference type="SAM" id="MobiDB-lite"/>
    </source>
</evidence>
<dbReference type="InterPro" id="IPR035990">
    <property type="entry name" value="TIM_sf"/>
</dbReference>
<evidence type="ECO:0000256" key="2">
    <source>
        <dbReference type="ARBA" id="ARBA00000642"/>
    </source>
</evidence>
<dbReference type="InterPro" id="IPR001576">
    <property type="entry name" value="Phosphoglycerate_kinase"/>
</dbReference>
<evidence type="ECO:0000256" key="9">
    <source>
        <dbReference type="ARBA" id="ARBA00022432"/>
    </source>
</evidence>
<comment type="pathway">
    <text evidence="4 17">Carbohydrate degradation; glycolysis; pyruvate from D-glyceraldehyde 3-phosphate: step 2/5.</text>
</comment>
<comment type="pathway">
    <text evidence="3 18">Carbohydrate biosynthesis; gluconeogenesis.</text>
</comment>
<evidence type="ECO:0000256" key="15">
    <source>
        <dbReference type="ARBA" id="ARBA00023235"/>
    </source>
</evidence>
<keyword evidence="21" id="KW-1185">Reference proteome</keyword>
<keyword evidence="14 17" id="KW-0324">Glycolysis</keyword>
<sequence length="687" mass="72734">MRSVDDLEVAGRTVFVRVDLNVPLEATDQGPRITDDKRIQASLPTIRDLLGRGARVVLLAHLGRPKGEVRPELSLRPVAARLAELLGEPVAFPDTTDGGVAGEAARALVAQLRPGQAALLENLRFEAAETSKDDAERAAFAERLIALAGEEGALYVGDGFGAVHRKHASVYDLPLRLPHAAGRLVLAEVSVLRRLTENPDRPYVVVLGGAKVSDKLGVIANLLEKVDRLLIGGGMAYTFLAAQGHEVGRSILEADQVDAVRGFLAEAEKRGVDLVLPVDIVAASHYAPDADHVVVPATAIPADREGLDIGPQTRELFAAKLADARTVFWNGPMGVFEFDAFAAGTRAVAEAIARLDGLTVIGGGDSAAAVRKLGFPESAFRHVSTGGGASLEYLEGKELPGLQALEADTRQGTAGPSGVGGRHAVSRSGSPARKPLMAGNWKMHYTHLEAIAHVQKLAFILSEADYERVEVAVLPPFTAIRSVQTLVDGDKLPIRYGAQDVSPYPSGAYTGDISAGMLAKLGCSYVIVGHSERRHYHHENDELINAKVRAVIGAEMTPILCVGEPLDVRRSGRHVEFTLGQLDADLAGLSAEQVASLVIAYEPVWAIGTGEVATPKDAQEVCAAIRARLAESFGDAAARSARILYGGSVKSDNAGGIMEEPDVDGALVGGASLDAEEFARIVRYDTK</sequence>
<feature type="binding site" evidence="17">
    <location>
        <position position="306"/>
    </location>
    <ligand>
        <name>ATP</name>
        <dbReference type="ChEBI" id="CHEBI:30616"/>
    </ligand>
</feature>
<dbReference type="Gene3D" id="3.40.50.1260">
    <property type="entry name" value="Phosphoglycerate kinase, N-terminal domain"/>
    <property type="match status" value="2"/>
</dbReference>
<dbReference type="Gene3D" id="3.20.20.70">
    <property type="entry name" value="Aldolase class I"/>
    <property type="match status" value="1"/>
</dbReference>
<feature type="active site" description="Electrophile" evidence="18">
    <location>
        <position position="530"/>
    </location>
</feature>
<dbReference type="GO" id="GO:0004807">
    <property type="term" value="F:triose-phosphate isomerase activity"/>
    <property type="evidence" value="ECO:0007669"/>
    <property type="project" value="UniProtKB-UniRule"/>
</dbReference>
<comment type="subunit">
    <text evidence="8 18">Homodimer.</text>
</comment>
<feature type="active site" description="Proton acceptor" evidence="18">
    <location>
        <position position="602"/>
    </location>
</feature>
<feature type="binding site" evidence="17">
    <location>
        <position position="337"/>
    </location>
    <ligand>
        <name>ATP</name>
        <dbReference type="ChEBI" id="CHEBI:30616"/>
    </ligand>
</feature>
<feature type="binding site" evidence="17">
    <location>
        <begin position="19"/>
        <end position="21"/>
    </location>
    <ligand>
        <name>substrate</name>
    </ligand>
</feature>
<organism evidence="20 21">
    <name type="scientific">Acidothermus cellulolyticus (strain ATCC 43068 / DSM 8971 / 11B)</name>
    <dbReference type="NCBI Taxonomy" id="351607"/>
    <lineage>
        <taxon>Bacteria</taxon>
        <taxon>Bacillati</taxon>
        <taxon>Actinomycetota</taxon>
        <taxon>Actinomycetes</taxon>
        <taxon>Acidothermales</taxon>
        <taxon>Acidothermaceae</taxon>
        <taxon>Acidothermus</taxon>
    </lineage>
</organism>
<dbReference type="FunFam" id="3.40.50.1260:FF:000006">
    <property type="entry name" value="Phosphoglycerate kinase"/>
    <property type="match status" value="1"/>
</dbReference>
<evidence type="ECO:0000256" key="1">
    <source>
        <dbReference type="ARBA" id="ARBA00000474"/>
    </source>
</evidence>
<comment type="subunit">
    <text evidence="7 17">Monomer.</text>
</comment>
<evidence type="ECO:0000256" key="3">
    <source>
        <dbReference type="ARBA" id="ARBA00004742"/>
    </source>
</evidence>
<dbReference type="RefSeq" id="WP_011719950.1">
    <property type="nucleotide sequence ID" value="NC_008578.1"/>
</dbReference>
<evidence type="ECO:0000256" key="17">
    <source>
        <dbReference type="HAMAP-Rule" id="MF_00145"/>
    </source>
</evidence>
<comment type="catalytic activity">
    <reaction evidence="2 17">
        <text>(2R)-3-phosphoglycerate + ATP = (2R)-3-phospho-glyceroyl phosphate + ADP</text>
        <dbReference type="Rhea" id="RHEA:14801"/>
        <dbReference type="ChEBI" id="CHEBI:30616"/>
        <dbReference type="ChEBI" id="CHEBI:57604"/>
        <dbReference type="ChEBI" id="CHEBI:58272"/>
        <dbReference type="ChEBI" id="CHEBI:456216"/>
        <dbReference type="EC" id="2.7.2.3"/>
    </reaction>
</comment>
<dbReference type="eggNOG" id="COG0126">
    <property type="taxonomic scope" value="Bacteria"/>
</dbReference>
<dbReference type="GO" id="GO:0005524">
    <property type="term" value="F:ATP binding"/>
    <property type="evidence" value="ECO:0007669"/>
    <property type="project" value="UniProtKB-KW"/>
</dbReference>
<feature type="region of interest" description="Disordered" evidence="19">
    <location>
        <begin position="411"/>
        <end position="433"/>
    </location>
</feature>
<protein>
    <recommendedName>
        <fullName evidence="17 18">Multifunctional fusion protein</fullName>
    </recommendedName>
    <domain>
        <recommendedName>
            <fullName evidence="18">Triosephosphate isomerase</fullName>
            <shortName evidence="18">TIM</shortName>
            <shortName evidence="18">TPI</shortName>
            <ecNumber evidence="18">5.3.1.1</ecNumber>
        </recommendedName>
        <alternativeName>
            <fullName evidence="18">Triose-phosphate isomerase</fullName>
        </alternativeName>
    </domain>
    <domain>
        <recommendedName>
            <fullName evidence="17">Phosphoglycerate kinase</fullName>
            <ecNumber evidence="17">2.7.2.3</ecNumber>
        </recommendedName>
    </domain>
</protein>
<dbReference type="NCBIfam" id="NF010569">
    <property type="entry name" value="PRK13962.1"/>
    <property type="match status" value="1"/>
</dbReference>